<dbReference type="Gene3D" id="3.40.50.300">
    <property type="entry name" value="P-loop containing nucleotide triphosphate hydrolases"/>
    <property type="match status" value="1"/>
</dbReference>
<dbReference type="GO" id="GO:0009360">
    <property type="term" value="C:DNA polymerase III complex"/>
    <property type="evidence" value="ECO:0007669"/>
    <property type="project" value="TreeGrafter"/>
</dbReference>
<dbReference type="InterPro" id="IPR027417">
    <property type="entry name" value="P-loop_NTPase"/>
</dbReference>
<evidence type="ECO:0000313" key="2">
    <source>
        <dbReference type="Proteomes" id="UP000503399"/>
    </source>
</evidence>
<sequence length="246" mass="27033">MRNSDLERWPVWARAWARGGLGRTLLVTGEDTAALTDALAAAWLCEGDGEPGPCRCRSCRTPRSRHPDYRELAAEPRSIGREAVGRVLDGLLARPLWSPYRVVRIRQADTLTPDAGAHLLKVLEEPPPYQVFLLETARPDRLLPTIRSRCRWVRTLPAGGGPEEGVAADWAGLTDPAPGWEERLVVGARAARARYLAGGGPAWLQLWEACVEAEARLAANANRELVAYRLTRLLEELGLTGGRPLP</sequence>
<dbReference type="InterPro" id="IPR050238">
    <property type="entry name" value="DNA_Rep/Repair_Clamp_Loader"/>
</dbReference>
<dbReference type="Proteomes" id="UP000503399">
    <property type="component" value="Chromosome"/>
</dbReference>
<evidence type="ECO:0000313" key="1">
    <source>
        <dbReference type="EMBL" id="CAB1130135.1"/>
    </source>
</evidence>
<dbReference type="PANTHER" id="PTHR11669">
    <property type="entry name" value="REPLICATION FACTOR C / DNA POLYMERASE III GAMMA-TAU SUBUNIT"/>
    <property type="match status" value="1"/>
</dbReference>
<dbReference type="Pfam" id="PF13177">
    <property type="entry name" value="DNA_pol3_delta2"/>
    <property type="match status" value="1"/>
</dbReference>
<keyword evidence="2" id="KW-1185">Reference proteome</keyword>
<accession>A0A6F8ZKZ3</accession>
<proteinExistence type="predicted"/>
<dbReference type="EMBL" id="LR778114">
    <property type="protein sequence ID" value="CAB1130135.1"/>
    <property type="molecule type" value="Genomic_DNA"/>
</dbReference>
<dbReference type="PANTHER" id="PTHR11669:SF8">
    <property type="entry name" value="DNA POLYMERASE III SUBUNIT DELTA"/>
    <property type="match status" value="1"/>
</dbReference>
<name>A0A6F8ZKZ3_9FIRM</name>
<organism evidence="1 2">
    <name type="scientific">Candidatus Hydrogenisulfobacillus filiaventi</name>
    <dbReference type="NCBI Taxonomy" id="2707344"/>
    <lineage>
        <taxon>Bacteria</taxon>
        <taxon>Bacillati</taxon>
        <taxon>Bacillota</taxon>
        <taxon>Clostridia</taxon>
        <taxon>Eubacteriales</taxon>
        <taxon>Clostridiales Family XVII. Incertae Sedis</taxon>
        <taxon>Candidatus Hydrogenisulfobacillus</taxon>
    </lineage>
</organism>
<reference evidence="1 2" key="1">
    <citation type="submission" date="2020-02" db="EMBL/GenBank/DDBJ databases">
        <authorList>
            <person name="Hogendoorn C."/>
        </authorList>
    </citation>
    <scope>NUCLEOTIDE SEQUENCE [LARGE SCALE GENOMIC DNA]</scope>
    <source>
        <strain evidence="1">R501</strain>
    </source>
</reference>
<evidence type="ECO:0008006" key="3">
    <source>
        <dbReference type="Google" id="ProtNLM"/>
    </source>
</evidence>
<protein>
    <recommendedName>
        <fullName evidence="3">DNA-directed DNA polymerase</fullName>
    </recommendedName>
</protein>
<dbReference type="GO" id="GO:0006261">
    <property type="term" value="P:DNA-templated DNA replication"/>
    <property type="evidence" value="ECO:0007669"/>
    <property type="project" value="TreeGrafter"/>
</dbReference>
<dbReference type="KEGG" id="hfv:R50_2643"/>
<dbReference type="AlphaFoldDB" id="A0A6F8ZKZ3"/>
<gene>
    <name evidence="1" type="ORF">R50_2643</name>
</gene>
<dbReference type="SUPFAM" id="SSF52540">
    <property type="entry name" value="P-loop containing nucleoside triphosphate hydrolases"/>
    <property type="match status" value="1"/>
</dbReference>